<dbReference type="InterPro" id="IPR011009">
    <property type="entry name" value="Kinase-like_dom_sf"/>
</dbReference>
<dbReference type="Pfam" id="PF01636">
    <property type="entry name" value="APH"/>
    <property type="match status" value="1"/>
</dbReference>
<feature type="domain" description="Aminoglycoside phosphotransferase" evidence="1">
    <location>
        <begin position="2"/>
        <end position="131"/>
    </location>
</feature>
<proteinExistence type="predicted"/>
<name>X1CH55_9ZZZZ</name>
<comment type="caution">
    <text evidence="2">The sequence shown here is derived from an EMBL/GenBank/DDBJ whole genome shotgun (WGS) entry which is preliminary data.</text>
</comment>
<protein>
    <recommendedName>
        <fullName evidence="1">Aminoglycoside phosphotransferase domain-containing protein</fullName>
    </recommendedName>
</protein>
<dbReference type="Gene3D" id="3.90.1200.10">
    <property type="match status" value="1"/>
</dbReference>
<sequence length="222" mass="25331">MIMELMPGQTMINMPIKNLSEMLARAHLHLHSIEVDSIRNSLEVAGIRQDKYSVEGRLGWLVEEIEAPGCEWLQTGLKWIVKSRPDDPDRLVVCHGDFHPFNILTQDGEVSGVLDWSNFLISDPAYDIGITNVLVTVAAPSLFTGLDWVDLINHYHDYYQRECSVELERIEYYEAFRCLLALLEGAEGHAAWSHPETMRRLSEHFEKITSVRLTIPTNLPTS</sequence>
<dbReference type="PANTHER" id="PTHR21310">
    <property type="entry name" value="AMINOGLYCOSIDE PHOSPHOTRANSFERASE-RELATED-RELATED"/>
    <property type="match status" value="1"/>
</dbReference>
<dbReference type="InterPro" id="IPR002575">
    <property type="entry name" value="Aminoglycoside_PTrfase"/>
</dbReference>
<evidence type="ECO:0000313" key="2">
    <source>
        <dbReference type="EMBL" id="GAG95603.1"/>
    </source>
</evidence>
<dbReference type="AlphaFoldDB" id="X1CH55"/>
<dbReference type="SUPFAM" id="SSF56112">
    <property type="entry name" value="Protein kinase-like (PK-like)"/>
    <property type="match status" value="1"/>
</dbReference>
<evidence type="ECO:0000259" key="1">
    <source>
        <dbReference type="Pfam" id="PF01636"/>
    </source>
</evidence>
<dbReference type="EMBL" id="BART01026330">
    <property type="protein sequence ID" value="GAG95603.1"/>
    <property type="molecule type" value="Genomic_DNA"/>
</dbReference>
<reference evidence="2" key="1">
    <citation type="journal article" date="2014" name="Front. Microbiol.">
        <title>High frequency of phylogenetically diverse reductive dehalogenase-homologous genes in deep subseafloor sedimentary metagenomes.</title>
        <authorList>
            <person name="Kawai M."/>
            <person name="Futagami T."/>
            <person name="Toyoda A."/>
            <person name="Takaki Y."/>
            <person name="Nishi S."/>
            <person name="Hori S."/>
            <person name="Arai W."/>
            <person name="Tsubouchi T."/>
            <person name="Morono Y."/>
            <person name="Uchiyama I."/>
            <person name="Ito T."/>
            <person name="Fujiyama A."/>
            <person name="Inagaki F."/>
            <person name="Takami H."/>
        </authorList>
    </citation>
    <scope>NUCLEOTIDE SEQUENCE</scope>
    <source>
        <strain evidence="2">Expedition CK06-06</strain>
    </source>
</reference>
<dbReference type="InterPro" id="IPR051678">
    <property type="entry name" value="AGP_Transferase"/>
</dbReference>
<gene>
    <name evidence="2" type="ORF">S01H4_47001</name>
</gene>
<organism evidence="2">
    <name type="scientific">marine sediment metagenome</name>
    <dbReference type="NCBI Taxonomy" id="412755"/>
    <lineage>
        <taxon>unclassified sequences</taxon>
        <taxon>metagenomes</taxon>
        <taxon>ecological metagenomes</taxon>
    </lineage>
</organism>
<accession>X1CH55</accession>